<evidence type="ECO:0000313" key="5">
    <source>
        <dbReference type="Proteomes" id="UP000264492"/>
    </source>
</evidence>
<evidence type="ECO:0000256" key="1">
    <source>
        <dbReference type="SAM" id="MobiDB-lite"/>
    </source>
</evidence>
<dbReference type="GO" id="GO:0009307">
    <property type="term" value="P:DNA restriction-modification system"/>
    <property type="evidence" value="ECO:0007669"/>
    <property type="project" value="InterPro"/>
</dbReference>
<dbReference type="Gene3D" id="3.40.1350.10">
    <property type="match status" value="1"/>
</dbReference>
<dbReference type="SUPFAM" id="SSF52980">
    <property type="entry name" value="Restriction endonuclease-like"/>
    <property type="match status" value="1"/>
</dbReference>
<dbReference type="InterPro" id="IPR052906">
    <property type="entry name" value="Type_IV_Methyl-Rstrct_Enzyme"/>
</dbReference>
<keyword evidence="2" id="KW-0812">Transmembrane</keyword>
<proteinExistence type="predicted"/>
<dbReference type="EMBL" id="QTSU01000001">
    <property type="protein sequence ID" value="RDZ28176.1"/>
    <property type="molecule type" value="Genomic_DNA"/>
</dbReference>
<gene>
    <name evidence="4" type="ORF">DX914_03260</name>
</gene>
<keyword evidence="4" id="KW-0540">Nuclease</keyword>
<dbReference type="RefSeq" id="WP_115857619.1">
    <property type="nucleotide sequence ID" value="NZ_QTSU01000001.1"/>
</dbReference>
<dbReference type="GO" id="GO:0003677">
    <property type="term" value="F:DNA binding"/>
    <property type="evidence" value="ECO:0007669"/>
    <property type="project" value="InterPro"/>
</dbReference>
<dbReference type="Proteomes" id="UP000264492">
    <property type="component" value="Unassembled WGS sequence"/>
</dbReference>
<protein>
    <submittedName>
        <fullName evidence="4">Restriction endonuclease</fullName>
    </submittedName>
</protein>
<feature type="compositionally biased region" description="Basic and acidic residues" evidence="1">
    <location>
        <begin position="265"/>
        <end position="278"/>
    </location>
</feature>
<dbReference type="InterPro" id="IPR011335">
    <property type="entry name" value="Restrct_endonuc-II-like"/>
</dbReference>
<accession>A0A371K2M9</accession>
<dbReference type="GO" id="GO:0015666">
    <property type="term" value="F:restriction endodeoxyribonuclease activity"/>
    <property type="evidence" value="ECO:0007669"/>
    <property type="project" value="TreeGrafter"/>
</dbReference>
<dbReference type="PANTHER" id="PTHR30015">
    <property type="entry name" value="MRR RESTRICTION SYSTEM PROTEIN"/>
    <property type="match status" value="1"/>
</dbReference>
<feature type="domain" description="Restriction endonuclease type IV Mrr" evidence="3">
    <location>
        <begin position="19"/>
        <end position="132"/>
    </location>
</feature>
<keyword evidence="4" id="KW-0255">Endonuclease</keyword>
<evidence type="ECO:0000259" key="3">
    <source>
        <dbReference type="Pfam" id="PF04471"/>
    </source>
</evidence>
<dbReference type="Pfam" id="PF04471">
    <property type="entry name" value="Mrr_cat"/>
    <property type="match status" value="1"/>
</dbReference>
<dbReference type="OrthoDB" id="5782056at2"/>
<evidence type="ECO:0000256" key="2">
    <source>
        <dbReference type="SAM" id="Phobius"/>
    </source>
</evidence>
<dbReference type="AlphaFoldDB" id="A0A371K2M9"/>
<feature type="transmembrane region" description="Helical" evidence="2">
    <location>
        <begin position="185"/>
        <end position="206"/>
    </location>
</feature>
<dbReference type="InterPro" id="IPR011856">
    <property type="entry name" value="tRNA_endonuc-like_dom_sf"/>
</dbReference>
<feature type="compositionally biased region" description="Low complexity" evidence="1">
    <location>
        <begin position="247"/>
        <end position="264"/>
    </location>
</feature>
<keyword evidence="4" id="KW-0378">Hydrolase</keyword>
<organism evidence="4 5">
    <name type="scientific">Lysobacter silvisoli</name>
    <dbReference type="NCBI Taxonomy" id="2293254"/>
    <lineage>
        <taxon>Bacteria</taxon>
        <taxon>Pseudomonadati</taxon>
        <taxon>Pseudomonadota</taxon>
        <taxon>Gammaproteobacteria</taxon>
        <taxon>Lysobacterales</taxon>
        <taxon>Lysobacteraceae</taxon>
        <taxon>Lysobacter</taxon>
    </lineage>
</organism>
<name>A0A371K2M9_9GAMM</name>
<feature type="region of interest" description="Disordered" evidence="1">
    <location>
        <begin position="223"/>
        <end position="289"/>
    </location>
</feature>
<keyword evidence="5" id="KW-1185">Reference proteome</keyword>
<reference evidence="4 5" key="1">
    <citation type="submission" date="2018-08" db="EMBL/GenBank/DDBJ databases">
        <title>Lysobacter sp. zong2l5, whole genome shotgun sequence.</title>
        <authorList>
            <person name="Zhang X."/>
            <person name="Feng G."/>
            <person name="Zhu H."/>
        </authorList>
    </citation>
    <scope>NUCLEOTIDE SEQUENCE [LARGE SCALE GENOMIC DNA]</scope>
    <source>
        <strain evidence="5">zong2l5</strain>
    </source>
</reference>
<comment type="caution">
    <text evidence="4">The sequence shown here is derived from an EMBL/GenBank/DDBJ whole genome shotgun (WGS) entry which is preliminary data.</text>
</comment>
<keyword evidence="2" id="KW-0472">Membrane</keyword>
<dbReference type="InterPro" id="IPR007560">
    <property type="entry name" value="Restrct_endonuc_IV_Mrr"/>
</dbReference>
<sequence>MDRRSLKPVRQRHDDALTRIPWDRFEALLAAYYRVQGYQVEHVGTGAGGARFDGGIDLKLRRDDAYVLVQCKHWNANQVTHNAVHELLGLMVNEGATGAVLISSGEFTDAAQAAAQRQGHVQLIDGVGVRAMLAPLSEAAALFEPQPIAAQSGWGGDPAAALALAPAAASAPRRRPRGSARSANLGWWIATLVGVLIFTLLVRALLERTAWSAGAALGDRAAAEPASPADPVPSLAPVQLEWPSDPPATGATEAAPASSSPTAAEIRESQRKADEAMRVIEASTPEMQQ</sequence>
<dbReference type="PANTHER" id="PTHR30015:SF7">
    <property type="entry name" value="TYPE IV METHYL-DIRECTED RESTRICTION ENZYME ECOKMRR"/>
    <property type="match status" value="1"/>
</dbReference>
<evidence type="ECO:0000313" key="4">
    <source>
        <dbReference type="EMBL" id="RDZ28176.1"/>
    </source>
</evidence>
<keyword evidence="2" id="KW-1133">Transmembrane helix</keyword>